<keyword evidence="6" id="KW-1003">Cell membrane</keyword>
<keyword evidence="3 6" id="KW-1133">Transmembrane helix</keyword>
<protein>
    <recommendedName>
        <fullName evidence="6">Transport permease protein</fullName>
    </recommendedName>
</protein>
<keyword evidence="4 6" id="KW-0472">Membrane</keyword>
<keyword evidence="6" id="KW-0813">Transport</keyword>
<proteinExistence type="inferred from homology"/>
<comment type="caution">
    <text evidence="6">Lacks conserved residue(s) required for the propagation of feature annotation.</text>
</comment>
<evidence type="ECO:0000256" key="6">
    <source>
        <dbReference type="RuleBase" id="RU361157"/>
    </source>
</evidence>
<dbReference type="PANTHER" id="PTHR43229">
    <property type="entry name" value="NODULATION PROTEIN J"/>
    <property type="match status" value="1"/>
</dbReference>
<evidence type="ECO:0000256" key="1">
    <source>
        <dbReference type="ARBA" id="ARBA00004141"/>
    </source>
</evidence>
<sequence>MAEPSAATSGMTTPEATTLREAVALDERPTRPSAVSSTLTFAHRALLKIKHVPEQLFDVTVSPIIFTLMFVYLFGGAIAGSTEQYLQYLLPGILVQSVLFTTVYTGYTMNTDITKGVFDRFRSLPIWRPAPIVGALLGDTVRYTIASAVTLTLGLILGFRPTGGVVGVLLAVLLLLIFAFALSWVFTILGLVLRSPNAVMGVSMMVLMPLTFASNVFVDPETMPDFLQGFVNVNPVSHLVTASRELMGGSASFSSVAWVLVASVAMTAILSPVTMRLYRNRS</sequence>
<comment type="similarity">
    <text evidence="6">Belongs to the ABC-2 integral membrane protein family.</text>
</comment>
<keyword evidence="9" id="KW-1185">Reference proteome</keyword>
<evidence type="ECO:0000256" key="3">
    <source>
        <dbReference type="ARBA" id="ARBA00022989"/>
    </source>
</evidence>
<dbReference type="eggNOG" id="COG0842">
    <property type="taxonomic scope" value="Bacteria"/>
</dbReference>
<dbReference type="InterPro" id="IPR000412">
    <property type="entry name" value="ABC_2_transport"/>
</dbReference>
<dbReference type="Proteomes" id="UP000185663">
    <property type="component" value="Chromosome I"/>
</dbReference>
<dbReference type="PROSITE" id="PS51012">
    <property type="entry name" value="ABC_TM2"/>
    <property type="match status" value="1"/>
</dbReference>
<feature type="transmembrane region" description="Helical" evidence="6">
    <location>
        <begin position="130"/>
        <end position="159"/>
    </location>
</feature>
<accession>A0A1H1Q9D6</accession>
<organism evidence="8 9">
    <name type="scientific">Paraoerskovia marina</name>
    <dbReference type="NCBI Taxonomy" id="545619"/>
    <lineage>
        <taxon>Bacteria</taxon>
        <taxon>Bacillati</taxon>
        <taxon>Actinomycetota</taxon>
        <taxon>Actinomycetes</taxon>
        <taxon>Micrococcales</taxon>
        <taxon>Cellulomonadaceae</taxon>
        <taxon>Paraoerskovia</taxon>
    </lineage>
</organism>
<dbReference type="InterPro" id="IPR013525">
    <property type="entry name" value="ABC2_TM"/>
</dbReference>
<dbReference type="PANTHER" id="PTHR43229:SF2">
    <property type="entry name" value="NODULATION PROTEIN J"/>
    <property type="match status" value="1"/>
</dbReference>
<dbReference type="Pfam" id="PF01061">
    <property type="entry name" value="ABC2_membrane"/>
    <property type="match status" value="1"/>
</dbReference>
<dbReference type="GO" id="GO:0043190">
    <property type="term" value="C:ATP-binding cassette (ABC) transporter complex"/>
    <property type="evidence" value="ECO:0007669"/>
    <property type="project" value="InterPro"/>
</dbReference>
<dbReference type="GO" id="GO:0140359">
    <property type="term" value="F:ABC-type transporter activity"/>
    <property type="evidence" value="ECO:0007669"/>
    <property type="project" value="InterPro"/>
</dbReference>
<gene>
    <name evidence="8" type="ORF">SAMN04489860_1022</name>
</gene>
<dbReference type="AlphaFoldDB" id="A0A1H1Q9D6"/>
<dbReference type="PIRSF" id="PIRSF006648">
    <property type="entry name" value="DrrB"/>
    <property type="match status" value="1"/>
</dbReference>
<dbReference type="InterPro" id="IPR051784">
    <property type="entry name" value="Nod_factor_ABC_transporter"/>
</dbReference>
<evidence type="ECO:0000313" key="9">
    <source>
        <dbReference type="Proteomes" id="UP000185663"/>
    </source>
</evidence>
<feature type="domain" description="ABC transmembrane type-2" evidence="7">
    <location>
        <begin position="54"/>
        <end position="281"/>
    </location>
</feature>
<dbReference type="GO" id="GO:0046677">
    <property type="term" value="P:response to antibiotic"/>
    <property type="evidence" value="ECO:0007669"/>
    <property type="project" value="UniProtKB-KW"/>
</dbReference>
<evidence type="ECO:0000313" key="8">
    <source>
        <dbReference type="EMBL" id="SDS20020.1"/>
    </source>
</evidence>
<feature type="transmembrane region" description="Helical" evidence="6">
    <location>
        <begin position="85"/>
        <end position="109"/>
    </location>
</feature>
<evidence type="ECO:0000256" key="5">
    <source>
        <dbReference type="ARBA" id="ARBA00023251"/>
    </source>
</evidence>
<dbReference type="EMBL" id="LT629776">
    <property type="protein sequence ID" value="SDS20020.1"/>
    <property type="molecule type" value="Genomic_DNA"/>
</dbReference>
<dbReference type="InterPro" id="IPR047817">
    <property type="entry name" value="ABC2_TM_bact-type"/>
</dbReference>
<keyword evidence="2 6" id="KW-0812">Transmembrane</keyword>
<dbReference type="STRING" id="545619.SAMN04489860_1022"/>
<comment type="subcellular location">
    <subcellularLocation>
        <location evidence="6">Cell membrane</location>
        <topology evidence="6">Multi-pass membrane protein</topology>
    </subcellularLocation>
    <subcellularLocation>
        <location evidence="1">Membrane</location>
        <topology evidence="1">Multi-pass membrane protein</topology>
    </subcellularLocation>
</comment>
<evidence type="ECO:0000259" key="7">
    <source>
        <dbReference type="PROSITE" id="PS51012"/>
    </source>
</evidence>
<evidence type="ECO:0000256" key="2">
    <source>
        <dbReference type="ARBA" id="ARBA00022692"/>
    </source>
</evidence>
<keyword evidence="5" id="KW-0046">Antibiotic resistance</keyword>
<feature type="transmembrane region" description="Helical" evidence="6">
    <location>
        <begin position="56"/>
        <end position="79"/>
    </location>
</feature>
<feature type="transmembrane region" description="Helical" evidence="6">
    <location>
        <begin position="256"/>
        <end position="278"/>
    </location>
</feature>
<dbReference type="RefSeq" id="WP_231959304.1">
    <property type="nucleotide sequence ID" value="NZ_LT629776.1"/>
</dbReference>
<reference evidence="8 9" key="1">
    <citation type="submission" date="2016-10" db="EMBL/GenBank/DDBJ databases">
        <authorList>
            <person name="de Groot N.N."/>
        </authorList>
    </citation>
    <scope>NUCLEOTIDE SEQUENCE [LARGE SCALE GENOMIC DNA]</scope>
    <source>
        <strain evidence="8 9">DSM 22126</strain>
    </source>
</reference>
<name>A0A1H1Q9D6_9CELL</name>
<feature type="transmembrane region" description="Helical" evidence="6">
    <location>
        <begin position="165"/>
        <end position="191"/>
    </location>
</feature>
<evidence type="ECO:0000256" key="4">
    <source>
        <dbReference type="ARBA" id="ARBA00023136"/>
    </source>
</evidence>